<gene>
    <name evidence="2" type="ORF">EAL2_808p03990</name>
</gene>
<dbReference type="KEGG" id="eac:EAL2_808p03990"/>
<sequence length="577" mass="67316">MKLDYKILDSSVKHIKGSEETIKSGDFYLEVAKEESFAFQIFIRADKPFFGTLGKNRDIHWKGLGDRIRIEIAGHEGLLDMSFLGYVQIDDGSIVADPILKKKSLYIESGYQMIWVQGKVPKGFSKANLELELRAYHSNGYRAEELVAKEDVNIGVLDYVIRPVKEGGFYLDLWQHLCSWARAYDVEYFSEEHFQIIDNYIKGLSELGQRVVDLIITDYPWAGQRCYQFEDNASNLYEFNIVKVSRKNGRLTCDFSAVDRYIDICFGHGIDEEINIFGIIGNWDAYSFGSPIGDLKDPMRVVCYDEDLGRFDYIRSKEEFGEYLRAVFRHLAGRGLWDKVKIMSDEPNNVELFKETLELIESAVPERKINIKCAIHDQHFFDNYGDNIQYLSLNTCELVNSMERLNSIKDEVNSRGGKMTWFSCCFPEDLNIFIKSPLIESRLNGWFTYYWDLDGFLRWAYAIWPTNPLKDVRYKYPKWNAGDMFFIYPGKDMKPMGSVREKNFLFGIQDFGIFKELEKSGISKTEIIREMERLLGSKCDMEFVPERSVRMKYSLEYKEYAELRNSLIKKHLLNSKL</sequence>
<dbReference type="Pfam" id="PF13320">
    <property type="entry name" value="GH123_cat"/>
    <property type="match status" value="1"/>
</dbReference>
<accession>W8TJD4</accession>
<dbReference type="HOGENOM" id="CLU_490711_0_0_9"/>
<evidence type="ECO:0000259" key="1">
    <source>
        <dbReference type="Pfam" id="PF13320"/>
    </source>
</evidence>
<keyword evidence="2" id="KW-0614">Plasmid</keyword>
<dbReference type="PATRIC" id="fig|1286171.3.peg.2577"/>
<dbReference type="EMBL" id="CP007453">
    <property type="protein sequence ID" value="AHM57903.1"/>
    <property type="molecule type" value="Genomic_DNA"/>
</dbReference>
<geneLocation type="plasmid" evidence="2 3">
    <name>EAL2_808p</name>
</geneLocation>
<dbReference type="OrthoDB" id="197680at2"/>
<dbReference type="Proteomes" id="UP000019591">
    <property type="component" value="Plasmid EAL2_808p"/>
</dbReference>
<dbReference type="eggNOG" id="COG3934">
    <property type="taxonomic scope" value="Bacteria"/>
</dbReference>
<dbReference type="RefSeq" id="WP_025436761.1">
    <property type="nucleotide sequence ID" value="NZ_CP007453.1"/>
</dbReference>
<protein>
    <recommendedName>
        <fullName evidence="1">Glycoside hydrolase 123 catalytic domain-containing protein</fullName>
    </recommendedName>
</protein>
<proteinExistence type="predicted"/>
<dbReference type="AlphaFoldDB" id="W8TJD4"/>
<feature type="domain" description="Glycoside hydrolase 123 catalytic" evidence="1">
    <location>
        <begin position="174"/>
        <end position="515"/>
    </location>
</feature>
<keyword evidence="3" id="KW-1185">Reference proteome</keyword>
<evidence type="ECO:0000313" key="2">
    <source>
        <dbReference type="EMBL" id="AHM57903.1"/>
    </source>
</evidence>
<reference evidence="2 3" key="1">
    <citation type="journal article" date="2014" name="Genome Announc.">
        <title>Complete Genome Sequence of Amino Acid-Utilizing Eubacterium acidaminophilum al-2 (DSM 3953).</title>
        <authorList>
            <person name="Poehlein A."/>
            <person name="Andreesen J.R."/>
            <person name="Daniel R."/>
        </authorList>
    </citation>
    <scope>NUCLEOTIDE SEQUENCE [LARGE SCALE GENOMIC DNA]</scope>
    <source>
        <strain evidence="2 3">DSM 3953</strain>
        <plasmid evidence="3">Plasmid EAL2_808p</plasmid>
    </source>
</reference>
<dbReference type="InterPro" id="IPR025150">
    <property type="entry name" value="GH123_cat"/>
</dbReference>
<name>W8TJD4_PEPAC</name>
<evidence type="ECO:0000313" key="3">
    <source>
        <dbReference type="Proteomes" id="UP000019591"/>
    </source>
</evidence>
<organism evidence="2 3">
    <name type="scientific">Peptoclostridium acidaminophilum DSM 3953</name>
    <dbReference type="NCBI Taxonomy" id="1286171"/>
    <lineage>
        <taxon>Bacteria</taxon>
        <taxon>Bacillati</taxon>
        <taxon>Bacillota</taxon>
        <taxon>Clostridia</taxon>
        <taxon>Peptostreptococcales</taxon>
        <taxon>Peptoclostridiaceae</taxon>
        <taxon>Peptoclostridium</taxon>
    </lineage>
</organism>